<dbReference type="Gene3D" id="1.10.540.10">
    <property type="entry name" value="Acyl-CoA dehydrogenase/oxidase, N-terminal domain"/>
    <property type="match status" value="1"/>
</dbReference>
<dbReference type="PANTHER" id="PTHR43292">
    <property type="entry name" value="ACYL-COA DEHYDROGENASE"/>
    <property type="match status" value="1"/>
</dbReference>
<feature type="domain" description="Acyl-CoA oxidase/dehydrogenase middle" evidence="9">
    <location>
        <begin position="128"/>
        <end position="224"/>
    </location>
</feature>
<evidence type="ECO:0000259" key="8">
    <source>
        <dbReference type="Pfam" id="PF00441"/>
    </source>
</evidence>
<feature type="region of interest" description="Disordered" evidence="7">
    <location>
        <begin position="344"/>
        <end position="579"/>
    </location>
</feature>
<protein>
    <submittedName>
        <fullName evidence="11">Acyl-CoA dehydrogenase family protein</fullName>
    </submittedName>
</protein>
<name>A0ABY7MAH8_9CHLR</name>
<evidence type="ECO:0000256" key="5">
    <source>
        <dbReference type="ARBA" id="ARBA00023002"/>
    </source>
</evidence>
<keyword evidence="3 6" id="KW-0285">Flavoprotein</keyword>
<feature type="compositionally biased region" description="Low complexity" evidence="7">
    <location>
        <begin position="424"/>
        <end position="519"/>
    </location>
</feature>
<feature type="compositionally biased region" description="Low complexity" evidence="7">
    <location>
        <begin position="371"/>
        <end position="381"/>
    </location>
</feature>
<dbReference type="SUPFAM" id="SSF56645">
    <property type="entry name" value="Acyl-CoA dehydrogenase NM domain-like"/>
    <property type="match status" value="1"/>
</dbReference>
<organism evidence="11 12">
    <name type="scientific">Tepidiforma flava</name>
    <dbReference type="NCBI Taxonomy" id="3004094"/>
    <lineage>
        <taxon>Bacteria</taxon>
        <taxon>Bacillati</taxon>
        <taxon>Chloroflexota</taxon>
        <taxon>Tepidiformia</taxon>
        <taxon>Tepidiformales</taxon>
        <taxon>Tepidiformaceae</taxon>
        <taxon>Tepidiforma</taxon>
    </lineage>
</organism>
<evidence type="ECO:0000256" key="1">
    <source>
        <dbReference type="ARBA" id="ARBA00001974"/>
    </source>
</evidence>
<evidence type="ECO:0000256" key="2">
    <source>
        <dbReference type="ARBA" id="ARBA00009347"/>
    </source>
</evidence>
<keyword evidence="12" id="KW-1185">Reference proteome</keyword>
<feature type="compositionally biased region" description="Low complexity" evidence="7">
    <location>
        <begin position="537"/>
        <end position="553"/>
    </location>
</feature>
<dbReference type="Pfam" id="PF02771">
    <property type="entry name" value="Acyl-CoA_dh_N"/>
    <property type="match status" value="1"/>
</dbReference>
<reference evidence="11 12" key="1">
    <citation type="journal article" date="2023" name="ISME J.">
        <title>Thermophilic Dehalococcoidia with unusual traits shed light on an unexpected past.</title>
        <authorList>
            <person name="Palmer M."/>
            <person name="Covington J.K."/>
            <person name="Zhou E.M."/>
            <person name="Thomas S.C."/>
            <person name="Habib N."/>
            <person name="Seymour C.O."/>
            <person name="Lai D."/>
            <person name="Johnston J."/>
            <person name="Hashimi A."/>
            <person name="Jiao J.Y."/>
            <person name="Muok A.R."/>
            <person name="Liu L."/>
            <person name="Xian W.D."/>
            <person name="Zhi X.Y."/>
            <person name="Li M.M."/>
            <person name="Silva L.P."/>
            <person name="Bowen B.P."/>
            <person name="Louie K."/>
            <person name="Briegel A."/>
            <person name="Pett-Ridge J."/>
            <person name="Weber P.K."/>
            <person name="Tocheva E.I."/>
            <person name="Woyke T."/>
            <person name="Northen T.R."/>
            <person name="Mayali X."/>
            <person name="Li W.J."/>
            <person name="Hedlund B.P."/>
        </authorList>
    </citation>
    <scope>NUCLEOTIDE SEQUENCE [LARGE SCALE GENOMIC DNA]</scope>
    <source>
        <strain evidence="11 12">YIM 72310</strain>
    </source>
</reference>
<proteinExistence type="inferred from homology"/>
<dbReference type="InterPro" id="IPR052161">
    <property type="entry name" value="Mycobact_Acyl-CoA_DH"/>
</dbReference>
<evidence type="ECO:0000259" key="10">
    <source>
        <dbReference type="Pfam" id="PF02771"/>
    </source>
</evidence>
<evidence type="ECO:0000259" key="9">
    <source>
        <dbReference type="Pfam" id="PF02770"/>
    </source>
</evidence>
<dbReference type="InterPro" id="IPR046373">
    <property type="entry name" value="Acyl-CoA_Oxase/DH_mid-dom_sf"/>
</dbReference>
<dbReference type="PANTHER" id="PTHR43292:SF3">
    <property type="entry name" value="ACYL-COA DEHYDROGENASE FADE29"/>
    <property type="match status" value="1"/>
</dbReference>
<evidence type="ECO:0000256" key="7">
    <source>
        <dbReference type="SAM" id="MobiDB-lite"/>
    </source>
</evidence>
<sequence>MALRREEEALRAEVRKFLQETLGNRLEEGGEQLGTRSDEEFEFAQAFNRKLAERGWIAPAWPKEYGGLGASIYEQMVFNEEFGYWGAPDTGTRGFGVGMIGPTLIIHGTEEQKRYYLPKITSGEHIWCQGYSEPGAGSDLASLQTRAVRDGDDYIINGQKIWTSGGHRANQMFCLVRTDPEAPKHRGISFLLIDDIKNTPGLTIRPLINMANRHHFNEVFFEDVRVPAKNLVGEENRGWYVGMTLLDFERSGIGTTASQKRTLEKLARNLREGPADRRAKYRTRLADLVVANNVGRYLGYRIGYIQSKGQVPNYEASVVKIFQSELGQKIYNFGVNMLGLGGQLRPEEPRAPSMVSSPSPTSCPCPPPSTRAPTRSSGTSSLPGGSVCPAADPRPAHRSGGAGSLRPRCHPGGTITACSPRRISSAASASFPGWPLPSSSRQLQSSPGGRCWIPASPAKTATPASSRVFTTRTAAASSTATATSSSKPSPTGAATSTTPPSPTSPATSTPATARRASNSPTMPPFPGEPAAAGSLPSATNSSANRSAATTCASPSTPRSRPPHAKRSAAAKAPSSLSTP</sequence>
<feature type="domain" description="Acyl-CoA dehydrogenase/oxidase C-terminal" evidence="8">
    <location>
        <begin position="236"/>
        <end position="344"/>
    </location>
</feature>
<evidence type="ECO:0000313" key="11">
    <source>
        <dbReference type="EMBL" id="WBL37576.1"/>
    </source>
</evidence>
<feature type="compositionally biased region" description="Low complexity" evidence="7">
    <location>
        <begin position="569"/>
        <end position="579"/>
    </location>
</feature>
<dbReference type="InterPro" id="IPR009100">
    <property type="entry name" value="AcylCoA_DH/oxidase_NM_dom_sf"/>
</dbReference>
<gene>
    <name evidence="11" type="ORF">O0235_00305</name>
</gene>
<evidence type="ECO:0000256" key="3">
    <source>
        <dbReference type="ARBA" id="ARBA00022630"/>
    </source>
</evidence>
<dbReference type="EMBL" id="CP115149">
    <property type="protein sequence ID" value="WBL37576.1"/>
    <property type="molecule type" value="Genomic_DNA"/>
</dbReference>
<evidence type="ECO:0000313" key="12">
    <source>
        <dbReference type="Proteomes" id="UP001212803"/>
    </source>
</evidence>
<dbReference type="InterPro" id="IPR037069">
    <property type="entry name" value="AcylCoA_DH/ox_N_sf"/>
</dbReference>
<dbReference type="Pfam" id="PF00441">
    <property type="entry name" value="Acyl-CoA_dh_1"/>
    <property type="match status" value="1"/>
</dbReference>
<dbReference type="InterPro" id="IPR013786">
    <property type="entry name" value="AcylCoA_DH/ox_N"/>
</dbReference>
<comment type="cofactor">
    <cofactor evidence="1 6">
        <name>FAD</name>
        <dbReference type="ChEBI" id="CHEBI:57692"/>
    </cofactor>
</comment>
<feature type="domain" description="Acyl-CoA dehydrogenase/oxidase N-terminal" evidence="10">
    <location>
        <begin position="6"/>
        <end position="124"/>
    </location>
</feature>
<dbReference type="InterPro" id="IPR006091">
    <property type="entry name" value="Acyl-CoA_Oxase/DH_mid-dom"/>
</dbReference>
<dbReference type="InterPro" id="IPR009075">
    <property type="entry name" value="AcylCo_DH/oxidase_C"/>
</dbReference>
<feature type="compositionally biased region" description="Pro residues" evidence="7">
    <location>
        <begin position="361"/>
        <end position="370"/>
    </location>
</feature>
<accession>A0ABY7MAH8</accession>
<comment type="similarity">
    <text evidence="2 6">Belongs to the acyl-CoA dehydrogenase family.</text>
</comment>
<dbReference type="Proteomes" id="UP001212803">
    <property type="component" value="Chromosome"/>
</dbReference>
<evidence type="ECO:0000256" key="4">
    <source>
        <dbReference type="ARBA" id="ARBA00022827"/>
    </source>
</evidence>
<keyword evidence="5 6" id="KW-0560">Oxidoreductase</keyword>
<evidence type="ECO:0000256" key="6">
    <source>
        <dbReference type="RuleBase" id="RU362125"/>
    </source>
</evidence>
<dbReference type="SUPFAM" id="SSF47203">
    <property type="entry name" value="Acyl-CoA dehydrogenase C-terminal domain-like"/>
    <property type="match status" value="1"/>
</dbReference>
<dbReference type="Pfam" id="PF02770">
    <property type="entry name" value="Acyl-CoA_dh_M"/>
    <property type="match status" value="1"/>
</dbReference>
<keyword evidence="4 6" id="KW-0274">FAD</keyword>
<dbReference type="Gene3D" id="1.20.140.10">
    <property type="entry name" value="Butyryl-CoA Dehydrogenase, subunit A, domain 3"/>
    <property type="match status" value="1"/>
</dbReference>
<dbReference type="Gene3D" id="2.40.110.10">
    <property type="entry name" value="Butyryl-CoA Dehydrogenase, subunit A, domain 2"/>
    <property type="match status" value="1"/>
</dbReference>
<dbReference type="InterPro" id="IPR036250">
    <property type="entry name" value="AcylCo_DH-like_C"/>
</dbReference>